<dbReference type="Proteomes" id="UP000824139">
    <property type="component" value="Unassembled WGS sequence"/>
</dbReference>
<sequence>MKVVAINGSPRKGGNTEIMLNAVLEPLKSAGVETKLIQIGGKNIHGCRGCWACQKLLNRKCAFSDDILNDILEDLFSADAIIFGTPSYFSDMTAEMKALIDRAGVVALANGKLFRHKVGAAVIAQRRGGATSIQASLHHMMLMSEMIIPGSTYWNLGFGRDKGEVVNDAEAMANMKNLGENILMLIQKLG</sequence>
<reference evidence="4" key="2">
    <citation type="journal article" date="2021" name="PeerJ">
        <title>Extensive microbial diversity within the chicken gut microbiome revealed by metagenomics and culture.</title>
        <authorList>
            <person name="Gilroy R."/>
            <person name="Ravi A."/>
            <person name="Getino M."/>
            <person name="Pursley I."/>
            <person name="Horton D.L."/>
            <person name="Alikhan N.F."/>
            <person name="Baker D."/>
            <person name="Gharbi K."/>
            <person name="Hall N."/>
            <person name="Watson M."/>
            <person name="Adriaenssens E.M."/>
            <person name="Foster-Nyarko E."/>
            <person name="Jarju S."/>
            <person name="Secka A."/>
            <person name="Antonio M."/>
            <person name="Oren A."/>
            <person name="Chaudhuri R.R."/>
            <person name="La Ragione R."/>
            <person name="Hildebrand F."/>
            <person name="Pallen M.J."/>
        </authorList>
    </citation>
    <scope>NUCLEOTIDE SEQUENCE</scope>
    <source>
        <strain evidence="4">CHK152-2994</strain>
    </source>
</reference>
<evidence type="ECO:0000313" key="4">
    <source>
        <dbReference type="EMBL" id="HIS83574.1"/>
    </source>
</evidence>
<keyword evidence="1" id="KW-0285">Flavoprotein</keyword>
<organism evidence="4 5">
    <name type="scientific">Candidatus Scatenecus faecavium</name>
    <dbReference type="NCBI Taxonomy" id="2840915"/>
    <lineage>
        <taxon>Bacteria</taxon>
        <taxon>Candidatus Scatenecus</taxon>
    </lineage>
</organism>
<feature type="domain" description="NADPH-dependent FMN reductase-like" evidence="3">
    <location>
        <begin position="1"/>
        <end position="159"/>
    </location>
</feature>
<keyword evidence="2" id="KW-0288">FMN</keyword>
<gene>
    <name evidence="4" type="ORF">IAD41_08240</name>
</gene>
<dbReference type="EMBL" id="DVJO01000178">
    <property type="protein sequence ID" value="HIS83574.1"/>
    <property type="molecule type" value="Genomic_DNA"/>
</dbReference>
<dbReference type="Gene3D" id="3.40.50.360">
    <property type="match status" value="1"/>
</dbReference>
<dbReference type="InterPro" id="IPR029039">
    <property type="entry name" value="Flavoprotein-like_sf"/>
</dbReference>
<dbReference type="PANTHER" id="PTHR43278:SF4">
    <property type="entry name" value="NAD(P)H-DEPENDENT FMN-CONTAINING OXIDOREDUCTASE YWQN-RELATED"/>
    <property type="match status" value="1"/>
</dbReference>
<comment type="caution">
    <text evidence="4">The sequence shown here is derived from an EMBL/GenBank/DDBJ whole genome shotgun (WGS) entry which is preliminary data.</text>
</comment>
<reference evidence="4" key="1">
    <citation type="submission" date="2020-10" db="EMBL/GenBank/DDBJ databases">
        <authorList>
            <person name="Gilroy R."/>
        </authorList>
    </citation>
    <scope>NUCLEOTIDE SEQUENCE</scope>
    <source>
        <strain evidence="4">CHK152-2994</strain>
    </source>
</reference>
<evidence type="ECO:0000256" key="2">
    <source>
        <dbReference type="ARBA" id="ARBA00022643"/>
    </source>
</evidence>
<name>A0A9D1K5M5_9BACT</name>
<dbReference type="Pfam" id="PF03358">
    <property type="entry name" value="FMN_red"/>
    <property type="match status" value="1"/>
</dbReference>
<dbReference type="InterPro" id="IPR005025">
    <property type="entry name" value="FMN_Rdtase-like_dom"/>
</dbReference>
<dbReference type="GO" id="GO:0016491">
    <property type="term" value="F:oxidoreductase activity"/>
    <property type="evidence" value="ECO:0007669"/>
    <property type="project" value="InterPro"/>
</dbReference>
<dbReference type="PANTHER" id="PTHR43278">
    <property type="entry name" value="NAD(P)H-DEPENDENT FMN-CONTAINING OXIDOREDUCTASE YWQN-RELATED"/>
    <property type="match status" value="1"/>
</dbReference>
<evidence type="ECO:0000313" key="5">
    <source>
        <dbReference type="Proteomes" id="UP000824139"/>
    </source>
</evidence>
<evidence type="ECO:0000259" key="3">
    <source>
        <dbReference type="Pfam" id="PF03358"/>
    </source>
</evidence>
<proteinExistence type="predicted"/>
<accession>A0A9D1K5M5</accession>
<protein>
    <submittedName>
        <fullName evidence="4">Flavodoxin family protein</fullName>
    </submittedName>
</protein>
<dbReference type="InterPro" id="IPR051796">
    <property type="entry name" value="ISF_SsuE-like"/>
</dbReference>
<evidence type="ECO:0000256" key="1">
    <source>
        <dbReference type="ARBA" id="ARBA00022630"/>
    </source>
</evidence>
<dbReference type="SUPFAM" id="SSF52218">
    <property type="entry name" value="Flavoproteins"/>
    <property type="match status" value="1"/>
</dbReference>
<dbReference type="AlphaFoldDB" id="A0A9D1K5M5"/>